<gene>
    <name evidence="1" type="ORF">AVEN_14626_1</name>
</gene>
<protein>
    <submittedName>
        <fullName evidence="1">Uncharacterized protein</fullName>
    </submittedName>
</protein>
<keyword evidence="2" id="KW-1185">Reference proteome</keyword>
<proteinExistence type="predicted"/>
<dbReference type="EMBL" id="BGPR01008659">
    <property type="protein sequence ID" value="GBN35193.1"/>
    <property type="molecule type" value="Genomic_DNA"/>
</dbReference>
<reference evidence="1 2" key="1">
    <citation type="journal article" date="2019" name="Sci. Rep.">
        <title>Orb-weaving spider Araneus ventricosus genome elucidates the spidroin gene catalogue.</title>
        <authorList>
            <person name="Kono N."/>
            <person name="Nakamura H."/>
            <person name="Ohtoshi R."/>
            <person name="Moran D.A.P."/>
            <person name="Shinohara A."/>
            <person name="Yoshida Y."/>
            <person name="Fujiwara M."/>
            <person name="Mori M."/>
            <person name="Tomita M."/>
            <person name="Arakawa K."/>
        </authorList>
    </citation>
    <scope>NUCLEOTIDE SEQUENCE [LARGE SCALE GENOMIC DNA]</scope>
</reference>
<evidence type="ECO:0000313" key="2">
    <source>
        <dbReference type="Proteomes" id="UP000499080"/>
    </source>
</evidence>
<sequence>MSIFNGLEISYWTTISVESTAIRDITNARKLFSEIVKIEINRYFCIEKDIPSERLIISPFSSRRRGVTGNVLSLAGNRQLCVYPFSSKQLFGY</sequence>
<dbReference type="Proteomes" id="UP000499080">
    <property type="component" value="Unassembled WGS sequence"/>
</dbReference>
<dbReference type="AlphaFoldDB" id="A0A4Y2N8D9"/>
<evidence type="ECO:0000313" key="1">
    <source>
        <dbReference type="EMBL" id="GBN35193.1"/>
    </source>
</evidence>
<name>A0A4Y2N8D9_ARAVE</name>
<accession>A0A4Y2N8D9</accession>
<comment type="caution">
    <text evidence="1">The sequence shown here is derived from an EMBL/GenBank/DDBJ whole genome shotgun (WGS) entry which is preliminary data.</text>
</comment>
<organism evidence="1 2">
    <name type="scientific">Araneus ventricosus</name>
    <name type="common">Orbweaver spider</name>
    <name type="synonym">Epeira ventricosa</name>
    <dbReference type="NCBI Taxonomy" id="182803"/>
    <lineage>
        <taxon>Eukaryota</taxon>
        <taxon>Metazoa</taxon>
        <taxon>Ecdysozoa</taxon>
        <taxon>Arthropoda</taxon>
        <taxon>Chelicerata</taxon>
        <taxon>Arachnida</taxon>
        <taxon>Araneae</taxon>
        <taxon>Araneomorphae</taxon>
        <taxon>Entelegynae</taxon>
        <taxon>Araneoidea</taxon>
        <taxon>Araneidae</taxon>
        <taxon>Araneus</taxon>
    </lineage>
</organism>